<evidence type="ECO:0000313" key="1">
    <source>
        <dbReference type="EMBL" id="CAH6421946.1"/>
    </source>
</evidence>
<sequence length="361" mass="38854">MPSPKAQDTVEFGWSGTDGYIRNGGKYNLLTSKPKMTFAYDTVMYSTDPAVEDVRTVGLQVFPLQPNEMSELNAYAVAHSINDPWNPADPADPVGKPEHPVTNMIYSFDTASGRLVPVNVYAQDGDFWVGDQASTNEKRLAVLRQVGSGFTAALVHITDAGHVQVTRTDNAGNMVSLDIGDTDIGITTSAGRKRFVTEDELPPPPPPPAAPVVQSIDLVDTVKLAGANYVSNTAVLTQTLMQENGTGDYVVKHRLVSYGTFNFPATSSNTKSTTLSLSGMFSGNQYVFCDEMTISGWTVSGGSNPTQHSYRIDQTKRQTNQIVVQANGTTNGALTVAATIVIEFNLPNQDYGLGVPFPEFA</sequence>
<dbReference type="EMBL" id="OW991346">
    <property type="protein sequence ID" value="CAH6421946.1"/>
    <property type="molecule type" value="Genomic_DNA"/>
</dbReference>
<gene>
    <name evidence="1" type="ORF">BAMTRB_012</name>
    <name evidence="2" type="ORF">BAMTRB_041</name>
</gene>
<evidence type="ECO:0000313" key="2">
    <source>
        <dbReference type="EMBL" id="CAI9888964.1"/>
    </source>
</evidence>
<dbReference type="EMBL" id="OW991346">
    <property type="protein sequence ID" value="CAI9888964.1"/>
    <property type="molecule type" value="Genomic_DNA"/>
</dbReference>
<keyword evidence="3" id="KW-1185">Reference proteome</keyword>
<accession>A0A9P0VLE8</accession>
<protein>
    <submittedName>
        <fullName evidence="1">Uncharacterized protein</fullName>
    </submittedName>
</protein>
<name>A0A9P0VLE8_9CAUD</name>
<evidence type="ECO:0000313" key="3">
    <source>
        <dbReference type="Proteomes" id="UP001154314"/>
    </source>
</evidence>
<proteinExistence type="predicted"/>
<organism evidence="1 3">
    <name type="scientific">Escherichia phage vB_Eco_Bam</name>
    <dbReference type="NCBI Taxonomy" id="2898833"/>
    <lineage>
        <taxon>Viruses</taxon>
        <taxon>Duplodnaviria</taxon>
        <taxon>Heunggongvirae</taxon>
        <taxon>Uroviricota</taxon>
        <taxon>Caudoviricetes</taxon>
        <taxon>Autographivirales</taxon>
        <taxon>Autotranscriptaviridae</taxon>
        <taxon>Studiervirinae</taxon>
        <taxon>Bamvirus</taxon>
        <taxon>Bamvirus bam</taxon>
    </lineage>
</organism>
<dbReference type="Proteomes" id="UP001154314">
    <property type="component" value="Chromosome"/>
</dbReference>
<reference evidence="1" key="1">
    <citation type="submission" date="2023-04" db="EMBL/GenBank/DDBJ databases">
        <authorList>
            <person name="Kelly A."/>
        </authorList>
    </citation>
    <scope>NUCLEOTIDE SEQUENCE</scope>
</reference>